<dbReference type="EMBL" id="FZNS01000011">
    <property type="protein sequence ID" value="SNR91754.1"/>
    <property type="molecule type" value="Genomic_DNA"/>
</dbReference>
<organism evidence="1 2">
    <name type="scientific">Hymenobacter mucosus</name>
    <dbReference type="NCBI Taxonomy" id="1411120"/>
    <lineage>
        <taxon>Bacteria</taxon>
        <taxon>Pseudomonadati</taxon>
        <taxon>Bacteroidota</taxon>
        <taxon>Cytophagia</taxon>
        <taxon>Cytophagales</taxon>
        <taxon>Hymenobacteraceae</taxon>
        <taxon>Hymenobacter</taxon>
    </lineage>
</organism>
<evidence type="ECO:0000313" key="1">
    <source>
        <dbReference type="EMBL" id="SNR91754.1"/>
    </source>
</evidence>
<dbReference type="RefSeq" id="WP_089333885.1">
    <property type="nucleotide sequence ID" value="NZ_FZNS01000011.1"/>
</dbReference>
<gene>
    <name evidence="1" type="ORF">SAMN06269173_11151</name>
</gene>
<keyword evidence="2" id="KW-1185">Reference proteome</keyword>
<dbReference type="AlphaFoldDB" id="A0A239A9N8"/>
<sequence length="85" mass="9501">MYLPTPAELHTLGFQTALSTAGIWIHKDADLWVVLIDSAAYTLSTDQYKRGTHYCAATQTKASFYTALCEAAPQWDFKAKKLKDT</sequence>
<reference evidence="2" key="1">
    <citation type="submission" date="2017-06" db="EMBL/GenBank/DDBJ databases">
        <authorList>
            <person name="Varghese N."/>
            <person name="Submissions S."/>
        </authorList>
    </citation>
    <scope>NUCLEOTIDE SEQUENCE [LARGE SCALE GENOMIC DNA]</scope>
    <source>
        <strain evidence="2">DSM 28041</strain>
    </source>
</reference>
<dbReference type="Proteomes" id="UP000198310">
    <property type="component" value="Unassembled WGS sequence"/>
</dbReference>
<accession>A0A239A9N8</accession>
<evidence type="ECO:0000313" key="2">
    <source>
        <dbReference type="Proteomes" id="UP000198310"/>
    </source>
</evidence>
<name>A0A239A9N8_9BACT</name>
<proteinExistence type="predicted"/>
<protein>
    <submittedName>
        <fullName evidence="1">Uncharacterized protein</fullName>
    </submittedName>
</protein>